<evidence type="ECO:0000256" key="5">
    <source>
        <dbReference type="ARBA" id="ARBA00022989"/>
    </source>
</evidence>
<feature type="transmembrane region" description="Helical" evidence="8">
    <location>
        <begin position="396"/>
        <end position="422"/>
    </location>
</feature>
<evidence type="ECO:0000256" key="2">
    <source>
        <dbReference type="ARBA" id="ARBA00022448"/>
    </source>
</evidence>
<dbReference type="PROSITE" id="PS00217">
    <property type="entry name" value="SUGAR_TRANSPORT_2"/>
    <property type="match status" value="1"/>
</dbReference>
<evidence type="ECO:0000256" key="8">
    <source>
        <dbReference type="SAM" id="Phobius"/>
    </source>
</evidence>
<name>A0A813Z8S5_9BILA</name>
<keyword evidence="5 8" id="KW-1133">Transmembrane helix</keyword>
<dbReference type="Pfam" id="PF00083">
    <property type="entry name" value="Sugar_tr"/>
    <property type="match status" value="1"/>
</dbReference>
<feature type="transmembrane region" description="Helical" evidence="8">
    <location>
        <begin position="342"/>
        <end position="362"/>
    </location>
</feature>
<dbReference type="AlphaFoldDB" id="A0A813Z8S5"/>
<evidence type="ECO:0000256" key="1">
    <source>
        <dbReference type="ARBA" id="ARBA00004651"/>
    </source>
</evidence>
<dbReference type="Gene3D" id="1.20.1250.20">
    <property type="entry name" value="MFS general substrate transporter like domains"/>
    <property type="match status" value="1"/>
</dbReference>
<dbReference type="PANTHER" id="PTHR23503">
    <property type="entry name" value="SOLUTE CARRIER FAMILY 2"/>
    <property type="match status" value="1"/>
</dbReference>
<feature type="transmembrane region" description="Helical" evidence="8">
    <location>
        <begin position="133"/>
        <end position="153"/>
    </location>
</feature>
<keyword evidence="12" id="KW-1185">Reference proteome</keyword>
<keyword evidence="3" id="KW-1003">Cell membrane</keyword>
<evidence type="ECO:0000313" key="11">
    <source>
        <dbReference type="EMBL" id="CAF3678490.1"/>
    </source>
</evidence>
<dbReference type="PROSITE" id="PS50850">
    <property type="entry name" value="MFS"/>
    <property type="match status" value="1"/>
</dbReference>
<comment type="subcellular location">
    <subcellularLocation>
        <location evidence="1">Cell membrane</location>
        <topology evidence="1">Multi-pass membrane protein</topology>
    </subcellularLocation>
</comment>
<feature type="transmembrane region" description="Helical" evidence="8">
    <location>
        <begin position="159"/>
        <end position="180"/>
    </location>
</feature>
<feature type="transmembrane region" description="Helical" evidence="8">
    <location>
        <begin position="300"/>
        <end position="322"/>
    </location>
</feature>
<dbReference type="InterPro" id="IPR036259">
    <property type="entry name" value="MFS_trans_sf"/>
</dbReference>
<dbReference type="Proteomes" id="UP000681722">
    <property type="component" value="Unassembled WGS sequence"/>
</dbReference>
<evidence type="ECO:0000256" key="4">
    <source>
        <dbReference type="ARBA" id="ARBA00022692"/>
    </source>
</evidence>
<comment type="similarity">
    <text evidence="7">Belongs to the major facilitator superfamily. Sugar transporter (TC 2.A.1.1) family.</text>
</comment>
<feature type="transmembrane region" description="Helical" evidence="8">
    <location>
        <begin position="44"/>
        <end position="63"/>
    </location>
</feature>
<dbReference type="PROSITE" id="PS00216">
    <property type="entry name" value="SUGAR_TRANSPORT_1"/>
    <property type="match status" value="1"/>
</dbReference>
<protein>
    <recommendedName>
        <fullName evidence="9">Major facilitator superfamily (MFS) profile domain-containing protein</fullName>
    </recommendedName>
</protein>
<dbReference type="PANTHER" id="PTHR23503:SF8">
    <property type="entry name" value="FACILITATED GLUCOSE TRANSPORTER PROTEIN 1"/>
    <property type="match status" value="1"/>
</dbReference>
<dbReference type="InterPro" id="IPR005829">
    <property type="entry name" value="Sugar_transporter_CS"/>
</dbReference>
<evidence type="ECO:0000313" key="12">
    <source>
        <dbReference type="Proteomes" id="UP000663829"/>
    </source>
</evidence>
<keyword evidence="2 7" id="KW-0813">Transport</keyword>
<dbReference type="FunFam" id="1.20.1250.20:FF:001511">
    <property type="entry name" value="Solute carrier family 2, facilitated glucose transporter member 5"/>
    <property type="match status" value="1"/>
</dbReference>
<keyword evidence="4 8" id="KW-0812">Transmembrane</keyword>
<proteinExistence type="inferred from homology"/>
<dbReference type="InterPro" id="IPR005828">
    <property type="entry name" value="MFS_sugar_transport-like"/>
</dbReference>
<dbReference type="OrthoDB" id="4540492at2759"/>
<dbReference type="GO" id="GO:0005353">
    <property type="term" value="F:fructose transmembrane transporter activity"/>
    <property type="evidence" value="ECO:0007669"/>
    <property type="project" value="UniProtKB-ARBA"/>
</dbReference>
<feature type="domain" description="Major facilitator superfamily (MFS) profile" evidence="9">
    <location>
        <begin position="50"/>
        <end position="489"/>
    </location>
</feature>
<dbReference type="SUPFAM" id="SSF103473">
    <property type="entry name" value="MFS general substrate transporter"/>
    <property type="match status" value="1"/>
</dbReference>
<feature type="transmembrane region" description="Helical" evidence="8">
    <location>
        <begin position="434"/>
        <end position="454"/>
    </location>
</feature>
<keyword evidence="6 8" id="KW-0472">Membrane</keyword>
<evidence type="ECO:0000259" key="9">
    <source>
        <dbReference type="PROSITE" id="PS50850"/>
    </source>
</evidence>
<comment type="caution">
    <text evidence="10">The sequence shown here is derived from an EMBL/GenBank/DDBJ whole genome shotgun (WGS) entry which is preliminary data.</text>
</comment>
<sequence>MIQSPSTEQLINADSPFDRVENLSEIDVDIGYNRRNNTNERLTINHLFAVLTAVTGTAFHFGYASGVMNNPQGVITQFISESYVKHHNNQTLSPNTVTWIFSFSVSVFALGGMIGGICSAFITDRFGRKGGMFLNNIVSIIAAIFMFISKIIGYYEVLIIGRLLIGVSCGYGSSVAPTYINEITPRRLRGTFGTTFQLGVVVILFLSQIITLEHILGGYNTWHYALGLTIVFSIAQVIMLCFVPESPKYLLLMKGDTNKAEKALKWLRQNNNNESEINEMQSEQQTERVKIIDLFRQKPLAYALLITVILQLSQQLSGINAIFYYSKSIFLKANFSTHVADYATLALGGTNIIVTVVSIFLIDRLGRRPLHLLGLTGIFISSVILVISLLMKSTGWSYVSLISSIIFVVFFSIGPGSIPWLITAELFSQAPRAAASSVAVLANWSANFAVGIGFKPLFEYILHEYTFLLFSGLLVFFILFTFFFVPETKAKTVNEIYDDINNGKLWEQSLFRNRRANIAC</sequence>
<dbReference type="PRINTS" id="PR00171">
    <property type="entry name" value="SUGRTRNSPORT"/>
</dbReference>
<dbReference type="Proteomes" id="UP000663829">
    <property type="component" value="Unassembled WGS sequence"/>
</dbReference>
<dbReference type="InterPro" id="IPR020846">
    <property type="entry name" value="MFS_dom"/>
</dbReference>
<dbReference type="InterPro" id="IPR003663">
    <property type="entry name" value="Sugar/inositol_transpt"/>
</dbReference>
<evidence type="ECO:0000256" key="7">
    <source>
        <dbReference type="RuleBase" id="RU003346"/>
    </source>
</evidence>
<reference evidence="10" key="1">
    <citation type="submission" date="2021-02" db="EMBL/GenBank/DDBJ databases">
        <authorList>
            <person name="Nowell W R."/>
        </authorList>
    </citation>
    <scope>NUCLEOTIDE SEQUENCE</scope>
</reference>
<gene>
    <name evidence="10" type="ORF">GPM918_LOCUS8329</name>
    <name evidence="11" type="ORF">SRO942_LOCUS8324</name>
</gene>
<feature type="transmembrane region" description="Helical" evidence="8">
    <location>
        <begin position="192"/>
        <end position="210"/>
    </location>
</feature>
<dbReference type="NCBIfam" id="TIGR00879">
    <property type="entry name" value="SP"/>
    <property type="match status" value="1"/>
</dbReference>
<feature type="transmembrane region" description="Helical" evidence="8">
    <location>
        <begin position="222"/>
        <end position="243"/>
    </location>
</feature>
<dbReference type="EMBL" id="CAJNOQ010001441">
    <property type="protein sequence ID" value="CAF0895052.1"/>
    <property type="molecule type" value="Genomic_DNA"/>
</dbReference>
<dbReference type="InterPro" id="IPR045263">
    <property type="entry name" value="GLUT"/>
</dbReference>
<evidence type="ECO:0000256" key="3">
    <source>
        <dbReference type="ARBA" id="ARBA00022475"/>
    </source>
</evidence>
<feature type="transmembrane region" description="Helical" evidence="8">
    <location>
        <begin position="466"/>
        <end position="485"/>
    </location>
</feature>
<dbReference type="EMBL" id="CAJOBC010001440">
    <property type="protein sequence ID" value="CAF3678490.1"/>
    <property type="molecule type" value="Genomic_DNA"/>
</dbReference>
<organism evidence="10 12">
    <name type="scientific">Didymodactylos carnosus</name>
    <dbReference type="NCBI Taxonomy" id="1234261"/>
    <lineage>
        <taxon>Eukaryota</taxon>
        <taxon>Metazoa</taxon>
        <taxon>Spiralia</taxon>
        <taxon>Gnathifera</taxon>
        <taxon>Rotifera</taxon>
        <taxon>Eurotatoria</taxon>
        <taxon>Bdelloidea</taxon>
        <taxon>Philodinida</taxon>
        <taxon>Philodinidae</taxon>
        <taxon>Didymodactylos</taxon>
    </lineage>
</organism>
<accession>A0A813Z8S5</accession>
<feature type="transmembrane region" description="Helical" evidence="8">
    <location>
        <begin position="99"/>
        <end position="121"/>
    </location>
</feature>
<evidence type="ECO:0000256" key="6">
    <source>
        <dbReference type="ARBA" id="ARBA00023136"/>
    </source>
</evidence>
<dbReference type="GO" id="GO:1990539">
    <property type="term" value="P:fructose import across plasma membrane"/>
    <property type="evidence" value="ECO:0007669"/>
    <property type="project" value="UniProtKB-ARBA"/>
</dbReference>
<evidence type="ECO:0000313" key="10">
    <source>
        <dbReference type="EMBL" id="CAF0895052.1"/>
    </source>
</evidence>
<dbReference type="GO" id="GO:0005886">
    <property type="term" value="C:plasma membrane"/>
    <property type="evidence" value="ECO:0007669"/>
    <property type="project" value="UniProtKB-SubCell"/>
</dbReference>
<feature type="transmembrane region" description="Helical" evidence="8">
    <location>
        <begin position="369"/>
        <end position="390"/>
    </location>
</feature>